<reference evidence="3" key="3">
    <citation type="submission" date="2025-08" db="UniProtKB">
        <authorList>
            <consortium name="Ensembl"/>
        </authorList>
    </citation>
    <scope>IDENTIFICATION</scope>
</reference>
<organism evidence="3 4">
    <name type="scientific">Ciona intestinalis</name>
    <name type="common">Transparent sea squirt</name>
    <name type="synonym">Ascidia intestinalis</name>
    <dbReference type="NCBI Taxonomy" id="7719"/>
    <lineage>
        <taxon>Eukaryota</taxon>
        <taxon>Metazoa</taxon>
        <taxon>Chordata</taxon>
        <taxon>Tunicata</taxon>
        <taxon>Ascidiacea</taxon>
        <taxon>Phlebobranchia</taxon>
        <taxon>Cionidae</taxon>
        <taxon>Ciona</taxon>
    </lineage>
</organism>
<feature type="region of interest" description="Disordered" evidence="1">
    <location>
        <begin position="26"/>
        <end position="50"/>
    </location>
</feature>
<evidence type="ECO:0000313" key="4">
    <source>
        <dbReference type="Proteomes" id="UP000008144"/>
    </source>
</evidence>
<dbReference type="EMBL" id="EAAA01000941">
    <property type="status" value="NOT_ANNOTATED_CDS"/>
    <property type="molecule type" value="Genomic_DNA"/>
</dbReference>
<proteinExistence type="predicted"/>
<dbReference type="Ensembl" id="ENSCINT00000036475.1">
    <property type="protein sequence ID" value="ENSCINP00000034240.1"/>
    <property type="gene ID" value="ENSCING00000022444.1"/>
</dbReference>
<evidence type="ECO:0000256" key="1">
    <source>
        <dbReference type="SAM" id="MobiDB-lite"/>
    </source>
</evidence>
<name>H2XX56_CIOIN</name>
<keyword evidence="2" id="KW-0732">Signal</keyword>
<sequence length="80" mass="8932">MLRNKVMLAFVLVACLVLLTSRVNAGRRRSSTRMSRQNPGGRWGGAGGGRRGGWGFWDNELARAKRDIKNENAIVDEFVQ</sequence>
<accession>H2XX56</accession>
<reference evidence="3" key="4">
    <citation type="submission" date="2025-09" db="UniProtKB">
        <authorList>
            <consortium name="Ensembl"/>
        </authorList>
    </citation>
    <scope>IDENTIFICATION</scope>
</reference>
<dbReference type="HOGENOM" id="CLU_2589021_0_0_1"/>
<feature type="signal peptide" evidence="2">
    <location>
        <begin position="1"/>
        <end position="25"/>
    </location>
</feature>
<dbReference type="Proteomes" id="UP000008144">
    <property type="component" value="Chromosome 12"/>
</dbReference>
<protein>
    <submittedName>
        <fullName evidence="3">Uncharacterized protein</fullName>
    </submittedName>
</protein>
<dbReference type="GeneTree" id="ENSGT00940000182015"/>
<keyword evidence="4" id="KW-1185">Reference proteome</keyword>
<dbReference type="InParanoid" id="H2XX56"/>
<reference evidence="4" key="1">
    <citation type="journal article" date="2002" name="Science">
        <title>The draft genome of Ciona intestinalis: insights into chordate and vertebrate origins.</title>
        <authorList>
            <person name="Dehal P."/>
            <person name="Satou Y."/>
            <person name="Campbell R.K."/>
            <person name="Chapman J."/>
            <person name="Degnan B."/>
            <person name="De Tomaso A."/>
            <person name="Davidson B."/>
            <person name="Di Gregorio A."/>
            <person name="Gelpke M."/>
            <person name="Goodstein D.M."/>
            <person name="Harafuji N."/>
            <person name="Hastings K.E."/>
            <person name="Ho I."/>
            <person name="Hotta K."/>
            <person name="Huang W."/>
            <person name="Kawashima T."/>
            <person name="Lemaire P."/>
            <person name="Martinez D."/>
            <person name="Meinertzhagen I.A."/>
            <person name="Necula S."/>
            <person name="Nonaka M."/>
            <person name="Putnam N."/>
            <person name="Rash S."/>
            <person name="Saiga H."/>
            <person name="Satake M."/>
            <person name="Terry A."/>
            <person name="Yamada L."/>
            <person name="Wang H.G."/>
            <person name="Awazu S."/>
            <person name="Azumi K."/>
            <person name="Boore J."/>
            <person name="Branno M."/>
            <person name="Chin-Bow S."/>
            <person name="DeSantis R."/>
            <person name="Doyle S."/>
            <person name="Francino P."/>
            <person name="Keys D.N."/>
            <person name="Haga S."/>
            <person name="Hayashi H."/>
            <person name="Hino K."/>
            <person name="Imai K.S."/>
            <person name="Inaba K."/>
            <person name="Kano S."/>
            <person name="Kobayashi K."/>
            <person name="Kobayashi M."/>
            <person name="Lee B.I."/>
            <person name="Makabe K.W."/>
            <person name="Manohar C."/>
            <person name="Matassi G."/>
            <person name="Medina M."/>
            <person name="Mochizuki Y."/>
            <person name="Mount S."/>
            <person name="Morishita T."/>
            <person name="Miura S."/>
            <person name="Nakayama A."/>
            <person name="Nishizaka S."/>
            <person name="Nomoto H."/>
            <person name="Ohta F."/>
            <person name="Oishi K."/>
            <person name="Rigoutsos I."/>
            <person name="Sano M."/>
            <person name="Sasaki A."/>
            <person name="Sasakura Y."/>
            <person name="Shoguchi E."/>
            <person name="Shin-i T."/>
            <person name="Spagnuolo A."/>
            <person name="Stainier D."/>
            <person name="Suzuki M.M."/>
            <person name="Tassy O."/>
            <person name="Takatori N."/>
            <person name="Tokuoka M."/>
            <person name="Yagi K."/>
            <person name="Yoshizaki F."/>
            <person name="Wada S."/>
            <person name="Zhang C."/>
            <person name="Hyatt P.D."/>
            <person name="Larimer F."/>
            <person name="Detter C."/>
            <person name="Doggett N."/>
            <person name="Glavina T."/>
            <person name="Hawkins T."/>
            <person name="Richardson P."/>
            <person name="Lucas S."/>
            <person name="Kohara Y."/>
            <person name="Levine M."/>
            <person name="Satoh N."/>
            <person name="Rokhsar D.S."/>
        </authorList>
    </citation>
    <scope>NUCLEOTIDE SEQUENCE [LARGE SCALE GENOMIC DNA]</scope>
</reference>
<evidence type="ECO:0000256" key="2">
    <source>
        <dbReference type="SAM" id="SignalP"/>
    </source>
</evidence>
<feature type="chain" id="PRO_5003577891" evidence="2">
    <location>
        <begin position="26"/>
        <end position="80"/>
    </location>
</feature>
<reference evidence="3" key="2">
    <citation type="journal article" date="2008" name="Genome Biol.">
        <title>Improved genome assembly and evidence-based global gene model set for the chordate Ciona intestinalis: new insight into intron and operon populations.</title>
        <authorList>
            <person name="Satou Y."/>
            <person name="Mineta K."/>
            <person name="Ogasawara M."/>
            <person name="Sasakura Y."/>
            <person name="Shoguchi E."/>
            <person name="Ueno K."/>
            <person name="Yamada L."/>
            <person name="Matsumoto J."/>
            <person name="Wasserscheid J."/>
            <person name="Dewar K."/>
            <person name="Wiley G.B."/>
            <person name="Macmil S.L."/>
            <person name="Roe B.A."/>
            <person name="Zeller R.W."/>
            <person name="Hastings K.E."/>
            <person name="Lemaire P."/>
            <person name="Lindquist E."/>
            <person name="Endo T."/>
            <person name="Hotta K."/>
            <person name="Inaba K."/>
        </authorList>
    </citation>
    <scope>NUCLEOTIDE SEQUENCE [LARGE SCALE GENOMIC DNA]</scope>
    <source>
        <strain evidence="3">wild type</strain>
    </source>
</reference>
<evidence type="ECO:0000313" key="3">
    <source>
        <dbReference type="Ensembl" id="ENSCINP00000034240.1"/>
    </source>
</evidence>
<dbReference type="AlphaFoldDB" id="H2XX56"/>
<feature type="compositionally biased region" description="Gly residues" evidence="1">
    <location>
        <begin position="41"/>
        <end position="50"/>
    </location>
</feature>